<evidence type="ECO:0000313" key="1">
    <source>
        <dbReference type="EMBL" id="WBL35576.1"/>
    </source>
</evidence>
<protein>
    <recommendedName>
        <fullName evidence="3">Clp R domain-containing protein</fullName>
    </recommendedName>
</protein>
<dbReference type="RefSeq" id="WP_270056102.1">
    <property type="nucleotide sequence ID" value="NZ_CP115149.1"/>
</dbReference>
<sequence>MPGDEPPIRLADVLSMASSLADYRLEPVITFEHLRLAVAVLLGETDLAALSRGVSPLVPRRAPPSPDDAVRSFARRWSERLGGAFEPISPADLEAMRAELAPPPG</sequence>
<name>A0ABY7M708_9CHLR</name>
<evidence type="ECO:0000313" key="2">
    <source>
        <dbReference type="Proteomes" id="UP001212803"/>
    </source>
</evidence>
<dbReference type="EMBL" id="CP115149">
    <property type="protein sequence ID" value="WBL35576.1"/>
    <property type="molecule type" value="Genomic_DNA"/>
</dbReference>
<evidence type="ECO:0008006" key="3">
    <source>
        <dbReference type="Google" id="ProtNLM"/>
    </source>
</evidence>
<accession>A0ABY7M708</accession>
<keyword evidence="2" id="KW-1185">Reference proteome</keyword>
<proteinExistence type="predicted"/>
<organism evidence="1 2">
    <name type="scientific">Tepidiforma flava</name>
    <dbReference type="NCBI Taxonomy" id="3004094"/>
    <lineage>
        <taxon>Bacteria</taxon>
        <taxon>Bacillati</taxon>
        <taxon>Chloroflexota</taxon>
        <taxon>Tepidiformia</taxon>
        <taxon>Tepidiformales</taxon>
        <taxon>Tepidiformaceae</taxon>
        <taxon>Tepidiforma</taxon>
    </lineage>
</organism>
<gene>
    <name evidence="1" type="ORF">O0235_12450</name>
</gene>
<reference evidence="1 2" key="1">
    <citation type="journal article" date="2023" name="ISME J.">
        <title>Thermophilic Dehalococcoidia with unusual traits shed light on an unexpected past.</title>
        <authorList>
            <person name="Palmer M."/>
            <person name="Covington J.K."/>
            <person name="Zhou E.M."/>
            <person name="Thomas S.C."/>
            <person name="Habib N."/>
            <person name="Seymour C.O."/>
            <person name="Lai D."/>
            <person name="Johnston J."/>
            <person name="Hashimi A."/>
            <person name="Jiao J.Y."/>
            <person name="Muok A.R."/>
            <person name="Liu L."/>
            <person name="Xian W.D."/>
            <person name="Zhi X.Y."/>
            <person name="Li M.M."/>
            <person name="Silva L.P."/>
            <person name="Bowen B.P."/>
            <person name="Louie K."/>
            <person name="Briegel A."/>
            <person name="Pett-Ridge J."/>
            <person name="Weber P.K."/>
            <person name="Tocheva E.I."/>
            <person name="Woyke T."/>
            <person name="Northen T.R."/>
            <person name="Mayali X."/>
            <person name="Li W.J."/>
            <person name="Hedlund B.P."/>
        </authorList>
    </citation>
    <scope>NUCLEOTIDE SEQUENCE [LARGE SCALE GENOMIC DNA]</scope>
    <source>
        <strain evidence="1 2">YIM 72310</strain>
    </source>
</reference>
<dbReference type="Proteomes" id="UP001212803">
    <property type="component" value="Chromosome"/>
</dbReference>